<comment type="cofactor">
    <cofactor evidence="1">
        <name>Mg(2+)</name>
        <dbReference type="ChEBI" id="CHEBI:18420"/>
    </cofactor>
</comment>
<dbReference type="AlphaFoldDB" id="A0A9W6MMY0"/>
<evidence type="ECO:0000256" key="3">
    <source>
        <dbReference type="ARBA" id="ARBA00009595"/>
    </source>
</evidence>
<dbReference type="PANTHER" id="PTHR42904:SF6">
    <property type="entry name" value="NAD-CAPPED RNA HYDROLASE NUDT12"/>
    <property type="match status" value="1"/>
</dbReference>
<dbReference type="PANTHER" id="PTHR42904">
    <property type="entry name" value="NUDIX HYDROLASE, NUDC SUBFAMILY"/>
    <property type="match status" value="1"/>
</dbReference>
<reference evidence="12" key="1">
    <citation type="journal article" date="2014" name="Int. J. Syst. Evol. Microbiol.">
        <title>Complete genome sequence of Corynebacterium casei LMG S-19264T (=DSM 44701T), isolated from a smear-ripened cheese.</title>
        <authorList>
            <consortium name="US DOE Joint Genome Institute (JGI-PGF)"/>
            <person name="Walter F."/>
            <person name="Albersmeier A."/>
            <person name="Kalinowski J."/>
            <person name="Ruckert C."/>
        </authorList>
    </citation>
    <scope>NUCLEOTIDE SEQUENCE</scope>
    <source>
        <strain evidence="12">VKM B-1513</strain>
    </source>
</reference>
<dbReference type="Pfam" id="PF00293">
    <property type="entry name" value="NUDIX"/>
    <property type="match status" value="1"/>
</dbReference>
<evidence type="ECO:0000256" key="8">
    <source>
        <dbReference type="ARBA" id="ARBA00023027"/>
    </source>
</evidence>
<evidence type="ECO:0000256" key="6">
    <source>
        <dbReference type="ARBA" id="ARBA00022801"/>
    </source>
</evidence>
<comment type="cofactor">
    <cofactor evidence="2">
        <name>Zn(2+)</name>
        <dbReference type="ChEBI" id="CHEBI:29105"/>
    </cofactor>
</comment>
<evidence type="ECO:0000256" key="2">
    <source>
        <dbReference type="ARBA" id="ARBA00001947"/>
    </source>
</evidence>
<dbReference type="InterPro" id="IPR049734">
    <property type="entry name" value="NudC-like_C"/>
</dbReference>
<evidence type="ECO:0000256" key="9">
    <source>
        <dbReference type="ARBA" id="ARBA00023679"/>
    </source>
</evidence>
<dbReference type="NCBIfam" id="NF001299">
    <property type="entry name" value="PRK00241.1"/>
    <property type="match status" value="1"/>
</dbReference>
<dbReference type="InterPro" id="IPR020476">
    <property type="entry name" value="Nudix_hydrolase"/>
</dbReference>
<evidence type="ECO:0000313" key="12">
    <source>
        <dbReference type="EMBL" id="GLK52000.1"/>
    </source>
</evidence>
<keyword evidence="6 10" id="KW-0378">Hydrolase</keyword>
<keyword evidence="8" id="KW-0520">NAD</keyword>
<evidence type="ECO:0000256" key="4">
    <source>
        <dbReference type="ARBA" id="ARBA00012381"/>
    </source>
</evidence>
<evidence type="ECO:0000256" key="7">
    <source>
        <dbReference type="ARBA" id="ARBA00022842"/>
    </source>
</evidence>
<dbReference type="EMBL" id="BSFE01000003">
    <property type="protein sequence ID" value="GLK52000.1"/>
    <property type="molecule type" value="Genomic_DNA"/>
</dbReference>
<dbReference type="GO" id="GO:0006742">
    <property type="term" value="P:NADP+ catabolic process"/>
    <property type="evidence" value="ECO:0007669"/>
    <property type="project" value="TreeGrafter"/>
</dbReference>
<evidence type="ECO:0000256" key="5">
    <source>
        <dbReference type="ARBA" id="ARBA00022723"/>
    </source>
</evidence>
<organism evidence="12 13">
    <name type="scientific">Maricaulis virginensis</name>
    <dbReference type="NCBI Taxonomy" id="144022"/>
    <lineage>
        <taxon>Bacteria</taxon>
        <taxon>Pseudomonadati</taxon>
        <taxon>Pseudomonadota</taxon>
        <taxon>Alphaproteobacteria</taxon>
        <taxon>Maricaulales</taxon>
        <taxon>Maricaulaceae</taxon>
        <taxon>Maricaulis</taxon>
    </lineage>
</organism>
<dbReference type="InterPro" id="IPR050241">
    <property type="entry name" value="NAD-cap_RNA_hydrolase_NudC"/>
</dbReference>
<dbReference type="SUPFAM" id="SSF55811">
    <property type="entry name" value="Nudix"/>
    <property type="match status" value="2"/>
</dbReference>
<dbReference type="PROSITE" id="PS00893">
    <property type="entry name" value="NUDIX_BOX"/>
    <property type="match status" value="1"/>
</dbReference>
<dbReference type="PRINTS" id="PR00502">
    <property type="entry name" value="NUDIXFAMILY"/>
</dbReference>
<comment type="similarity">
    <text evidence="3">Belongs to the Nudix hydrolase family. NudC subfamily.</text>
</comment>
<dbReference type="GO" id="GO:0019677">
    <property type="term" value="P:NAD+ catabolic process"/>
    <property type="evidence" value="ECO:0007669"/>
    <property type="project" value="TreeGrafter"/>
</dbReference>
<name>A0A9W6MMY0_9PROT</name>
<dbReference type="EC" id="3.6.1.22" evidence="4"/>
<dbReference type="GO" id="GO:0005829">
    <property type="term" value="C:cytosol"/>
    <property type="evidence" value="ECO:0007669"/>
    <property type="project" value="TreeGrafter"/>
</dbReference>
<evidence type="ECO:0000256" key="10">
    <source>
        <dbReference type="RuleBase" id="RU003476"/>
    </source>
</evidence>
<dbReference type="InterPro" id="IPR000086">
    <property type="entry name" value="NUDIX_hydrolase_dom"/>
</dbReference>
<dbReference type="InterPro" id="IPR015376">
    <property type="entry name" value="Znr_NADH_PPase"/>
</dbReference>
<proteinExistence type="inferred from homology"/>
<dbReference type="Gene3D" id="3.90.79.10">
    <property type="entry name" value="Nucleoside Triphosphate Pyrophosphohydrolase"/>
    <property type="match status" value="1"/>
</dbReference>
<evidence type="ECO:0000256" key="1">
    <source>
        <dbReference type="ARBA" id="ARBA00001946"/>
    </source>
</evidence>
<dbReference type="Pfam" id="PF09296">
    <property type="entry name" value="NUDIX-like"/>
    <property type="match status" value="1"/>
</dbReference>
<protein>
    <recommendedName>
        <fullName evidence="4">NAD(+) diphosphatase</fullName>
        <ecNumber evidence="4">3.6.1.22</ecNumber>
    </recommendedName>
</protein>
<evidence type="ECO:0000259" key="11">
    <source>
        <dbReference type="PROSITE" id="PS51462"/>
    </source>
</evidence>
<sequence>MNDRTLLADAAPLVFAGAPLDRGEVLRRDEARLNALMDGDEGWWMVLQAGDPLLSPEGAIFWFRPDELAALPATGPRVFLGHYRGSPCFAAQLETDAPEPAGTMRLDARRAAMGLSSDEAAIYGYAKSILAWHDRHGFCANCGQPTRMRSGGNRRSCDGCGAEHFPRVDPVVIMLATDGERCLLGRQASWPEGMWSALAGFVEPAETLEEACARELKEESGVTADIAATRYVMAQPWPFPSSLMVGLVAPVLDATLNIDAHELEDARWFSRDDVRDMLAGTHPEAAMPPSIAIARRLAELWVERKI</sequence>
<comment type="caution">
    <text evidence="12">The sequence shown here is derived from an EMBL/GenBank/DDBJ whole genome shotgun (WGS) entry which is preliminary data.</text>
</comment>
<dbReference type="InterPro" id="IPR020084">
    <property type="entry name" value="NUDIX_hydrolase_CS"/>
</dbReference>
<keyword evidence="5" id="KW-0479">Metal-binding</keyword>
<evidence type="ECO:0000313" key="13">
    <source>
        <dbReference type="Proteomes" id="UP001143486"/>
    </source>
</evidence>
<dbReference type="InterPro" id="IPR015375">
    <property type="entry name" value="NADH_PPase-like_N"/>
</dbReference>
<dbReference type="Gene3D" id="3.90.79.20">
    <property type="match status" value="1"/>
</dbReference>
<feature type="domain" description="Nudix hydrolase" evidence="11">
    <location>
        <begin position="166"/>
        <end position="292"/>
    </location>
</feature>
<dbReference type="PROSITE" id="PS51462">
    <property type="entry name" value="NUDIX"/>
    <property type="match status" value="1"/>
</dbReference>
<gene>
    <name evidence="12" type="ORF">GCM10017621_15080</name>
</gene>
<dbReference type="InterPro" id="IPR015797">
    <property type="entry name" value="NUDIX_hydrolase-like_dom_sf"/>
</dbReference>
<dbReference type="RefSeq" id="WP_271186364.1">
    <property type="nucleotide sequence ID" value="NZ_BSFE01000003.1"/>
</dbReference>
<dbReference type="GO" id="GO:0046872">
    <property type="term" value="F:metal ion binding"/>
    <property type="evidence" value="ECO:0007669"/>
    <property type="project" value="UniProtKB-KW"/>
</dbReference>
<reference evidence="12" key="2">
    <citation type="submission" date="2023-01" db="EMBL/GenBank/DDBJ databases">
        <authorList>
            <person name="Sun Q."/>
            <person name="Evtushenko L."/>
        </authorList>
    </citation>
    <scope>NUCLEOTIDE SEQUENCE</scope>
    <source>
        <strain evidence="12">VKM B-1513</strain>
    </source>
</reference>
<comment type="catalytic activity">
    <reaction evidence="9">
        <text>a 5'-end NAD(+)-phospho-ribonucleoside in mRNA + H2O = a 5'-end phospho-adenosine-phospho-ribonucleoside in mRNA + beta-nicotinamide D-ribonucleotide + 2 H(+)</text>
        <dbReference type="Rhea" id="RHEA:60876"/>
        <dbReference type="Rhea" id="RHEA-COMP:15698"/>
        <dbReference type="Rhea" id="RHEA-COMP:15719"/>
        <dbReference type="ChEBI" id="CHEBI:14649"/>
        <dbReference type="ChEBI" id="CHEBI:15377"/>
        <dbReference type="ChEBI" id="CHEBI:15378"/>
        <dbReference type="ChEBI" id="CHEBI:144029"/>
        <dbReference type="ChEBI" id="CHEBI:144051"/>
    </reaction>
    <physiologicalReaction direction="left-to-right" evidence="9">
        <dbReference type="Rhea" id="RHEA:60877"/>
    </physiologicalReaction>
</comment>
<keyword evidence="7" id="KW-0460">Magnesium</keyword>
<accession>A0A9W6MMY0</accession>
<dbReference type="CDD" id="cd03429">
    <property type="entry name" value="NUDIX_NADH_pyrophosphatase_Nudt13"/>
    <property type="match status" value="1"/>
</dbReference>
<dbReference type="Pfam" id="PF09297">
    <property type="entry name" value="Zn_ribbon_NUD"/>
    <property type="match status" value="1"/>
</dbReference>
<dbReference type="GO" id="GO:0035529">
    <property type="term" value="F:NADH pyrophosphatase activity"/>
    <property type="evidence" value="ECO:0007669"/>
    <property type="project" value="TreeGrafter"/>
</dbReference>
<keyword evidence="13" id="KW-1185">Reference proteome</keyword>
<dbReference type="Proteomes" id="UP001143486">
    <property type="component" value="Unassembled WGS sequence"/>
</dbReference>